<dbReference type="CDD" id="cd04584">
    <property type="entry name" value="CBS_pair_AcuB_like"/>
    <property type="match status" value="1"/>
</dbReference>
<dbReference type="PANTHER" id="PTHR43080:SF2">
    <property type="entry name" value="CBS DOMAIN-CONTAINING PROTEIN"/>
    <property type="match status" value="1"/>
</dbReference>
<feature type="domain" description="CBS" evidence="4">
    <location>
        <begin position="82"/>
        <end position="140"/>
    </location>
</feature>
<evidence type="ECO:0000259" key="4">
    <source>
        <dbReference type="PROSITE" id="PS51371"/>
    </source>
</evidence>
<dbReference type="PANTHER" id="PTHR43080">
    <property type="entry name" value="CBS DOMAIN-CONTAINING PROTEIN CBSX3, MITOCHONDRIAL"/>
    <property type="match status" value="1"/>
</dbReference>
<sequence length="168" mass="18805">MISVDEIMSSTVYTLTPGNCVLEARLLMNEKRIRHIPIIEDARLVGLVSQRDVLAASDSSLHELSERSRLQLEQEHKLREIMSTEVATIDYRDSLKSAALRMRKYRYGCLPVLQSGKLVGIVTDTDFVGIAVHLIEQLEEADSETWGDDFESDNNSLPGTEANIDSVV</sequence>
<reference evidence="5 6" key="1">
    <citation type="submission" date="2017-05" db="EMBL/GenBank/DDBJ databases">
        <title>Genomic insights into alkan degradation activity of Oleiphilus messinensis.</title>
        <authorList>
            <person name="Kozyavkin S.A."/>
            <person name="Slesarev A.I."/>
            <person name="Golyshin P.N."/>
            <person name="Korzhenkov A."/>
            <person name="Golyshina O.N."/>
            <person name="Toshchakov S.V."/>
        </authorList>
    </citation>
    <scope>NUCLEOTIDE SEQUENCE [LARGE SCALE GENOMIC DNA]</scope>
    <source>
        <strain evidence="5 6">ME102</strain>
    </source>
</reference>
<dbReference type="SUPFAM" id="SSF54631">
    <property type="entry name" value="CBS-domain pair"/>
    <property type="match status" value="1"/>
</dbReference>
<dbReference type="InterPro" id="IPR051257">
    <property type="entry name" value="Diverse_CBS-Domain"/>
</dbReference>
<dbReference type="Proteomes" id="UP000196027">
    <property type="component" value="Chromosome"/>
</dbReference>
<evidence type="ECO:0000313" key="5">
    <source>
        <dbReference type="EMBL" id="ARU58796.1"/>
    </source>
</evidence>
<feature type="region of interest" description="Disordered" evidence="3">
    <location>
        <begin position="144"/>
        <end position="168"/>
    </location>
</feature>
<dbReference type="InterPro" id="IPR000644">
    <property type="entry name" value="CBS_dom"/>
</dbReference>
<dbReference type="SMART" id="SM00116">
    <property type="entry name" value="CBS"/>
    <property type="match status" value="2"/>
</dbReference>
<proteinExistence type="predicted"/>
<protein>
    <submittedName>
        <fullName evidence="5">CBS domain protein</fullName>
    </submittedName>
</protein>
<dbReference type="RefSeq" id="WP_198343104.1">
    <property type="nucleotide sequence ID" value="NZ_CP021425.1"/>
</dbReference>
<keyword evidence="1 2" id="KW-0129">CBS domain</keyword>
<gene>
    <name evidence="5" type="ORF">OLMES_4807</name>
</gene>
<dbReference type="InterPro" id="IPR046342">
    <property type="entry name" value="CBS_dom_sf"/>
</dbReference>
<dbReference type="PROSITE" id="PS51371">
    <property type="entry name" value="CBS"/>
    <property type="match status" value="2"/>
</dbReference>
<dbReference type="Pfam" id="PF00571">
    <property type="entry name" value="CBS"/>
    <property type="match status" value="2"/>
</dbReference>
<name>A0A1Y0IG48_9GAMM</name>
<evidence type="ECO:0000256" key="3">
    <source>
        <dbReference type="SAM" id="MobiDB-lite"/>
    </source>
</evidence>
<dbReference type="KEGG" id="ome:OLMES_4807"/>
<evidence type="ECO:0000256" key="2">
    <source>
        <dbReference type="PROSITE-ProRule" id="PRU00703"/>
    </source>
</evidence>
<organism evidence="5 6">
    <name type="scientific">Oleiphilus messinensis</name>
    <dbReference type="NCBI Taxonomy" id="141451"/>
    <lineage>
        <taxon>Bacteria</taxon>
        <taxon>Pseudomonadati</taxon>
        <taxon>Pseudomonadota</taxon>
        <taxon>Gammaproteobacteria</taxon>
        <taxon>Oceanospirillales</taxon>
        <taxon>Oleiphilaceae</taxon>
        <taxon>Oleiphilus</taxon>
    </lineage>
</organism>
<dbReference type="AlphaFoldDB" id="A0A1Y0IG48"/>
<dbReference type="EMBL" id="CP021425">
    <property type="protein sequence ID" value="ARU58796.1"/>
    <property type="molecule type" value="Genomic_DNA"/>
</dbReference>
<feature type="domain" description="CBS" evidence="4">
    <location>
        <begin position="8"/>
        <end position="64"/>
    </location>
</feature>
<evidence type="ECO:0000313" key="6">
    <source>
        <dbReference type="Proteomes" id="UP000196027"/>
    </source>
</evidence>
<keyword evidence="6" id="KW-1185">Reference proteome</keyword>
<evidence type="ECO:0000256" key="1">
    <source>
        <dbReference type="ARBA" id="ARBA00023122"/>
    </source>
</evidence>
<dbReference type="Gene3D" id="3.10.580.10">
    <property type="entry name" value="CBS-domain"/>
    <property type="match status" value="1"/>
</dbReference>
<accession>A0A1Y0IG48</accession>